<reference evidence="7" key="2">
    <citation type="submission" date="2015-01" db="EMBL/GenBank/DDBJ databases">
        <title>Evolutionary Origins and Diversification of the Mycorrhizal Mutualists.</title>
        <authorList>
            <consortium name="DOE Joint Genome Institute"/>
            <consortium name="Mycorrhizal Genomics Consortium"/>
            <person name="Kohler A."/>
            <person name="Kuo A."/>
            <person name="Nagy L.G."/>
            <person name="Floudas D."/>
            <person name="Copeland A."/>
            <person name="Barry K.W."/>
            <person name="Cichocki N."/>
            <person name="Veneault-Fourrey C."/>
            <person name="LaButti K."/>
            <person name="Lindquist E.A."/>
            <person name="Lipzen A."/>
            <person name="Lundell T."/>
            <person name="Morin E."/>
            <person name="Murat C."/>
            <person name="Riley R."/>
            <person name="Ohm R."/>
            <person name="Sun H."/>
            <person name="Tunlid A."/>
            <person name="Henrissat B."/>
            <person name="Grigoriev I.V."/>
            <person name="Hibbett D.S."/>
            <person name="Martin F."/>
        </authorList>
    </citation>
    <scope>NUCLEOTIDE SEQUENCE [LARGE SCALE GENOMIC DNA]</scope>
    <source>
        <strain evidence="7">F 1598</strain>
    </source>
</reference>
<proteinExistence type="predicted"/>
<feature type="disulfide bond" evidence="4">
    <location>
        <begin position="272"/>
        <end position="285"/>
    </location>
</feature>
<feature type="chain" id="PRO_5002162333" description="3-phytase" evidence="5">
    <location>
        <begin position="19"/>
        <end position="516"/>
    </location>
</feature>
<organism evidence="6 7">
    <name type="scientific">Piloderma croceum (strain F 1598)</name>
    <dbReference type="NCBI Taxonomy" id="765440"/>
    <lineage>
        <taxon>Eukaryota</taxon>
        <taxon>Fungi</taxon>
        <taxon>Dikarya</taxon>
        <taxon>Basidiomycota</taxon>
        <taxon>Agaricomycotina</taxon>
        <taxon>Agaricomycetes</taxon>
        <taxon>Agaricomycetidae</taxon>
        <taxon>Atheliales</taxon>
        <taxon>Atheliaceae</taxon>
        <taxon>Piloderma</taxon>
    </lineage>
</organism>
<dbReference type="HOGENOM" id="CLU_020880_2_0_1"/>
<protein>
    <recommendedName>
        <fullName evidence="8">3-phytase</fullName>
    </recommendedName>
</protein>
<accession>A0A0C3C1L7</accession>
<dbReference type="Proteomes" id="UP000054166">
    <property type="component" value="Unassembled WGS sequence"/>
</dbReference>
<dbReference type="InParanoid" id="A0A0C3C1L7"/>
<sequence>MRSVVLLTALSAVSLVSSAISDSNVVDDLDVISQYWGQITPYNDNKPSFFGVKKVGLPDGCGIEQVHVLHRHGQRYPTSSIEDGGFIETFVAKVKNFTSAHPSAQFKGPLEFLNSWTYQLGEDLLTAPGSATEFTSGVRFWKQYGCLLYNATTGQPRYNASSVKRKNPVLRTTSQARILQSAEYWATGFFSFNSTKSYDLLIIPEGGTENNTLASYNSCPNDGNSSIYYIGDYAAINYIPLYLKPATARISSYLPDGFDLNMNDTYGIQEICAYEVAAFGESDFCSLFTLAEWEGFQYSTDLAYYGDYSFGNPTGRAQGIGYVQELLARLMNQTITVSNTSVNATIDSDLSTFPLGQPFYLDMSHDDILLSVVTALSIEYFKENLSMSAYPPDPKRHFMLSHLTPFGTRLETEVIGCASANPEAKPKALTIYSLGQNGYNPSDTAHRFIRMRWNNGILPLDTIPGGFCTRPDGICALDKFIASQAKASALANYQYACFGNWTLDELKFVEDGNIFP</sequence>
<reference evidence="6 7" key="1">
    <citation type="submission" date="2014-04" db="EMBL/GenBank/DDBJ databases">
        <authorList>
            <consortium name="DOE Joint Genome Institute"/>
            <person name="Kuo A."/>
            <person name="Tarkka M."/>
            <person name="Buscot F."/>
            <person name="Kohler A."/>
            <person name="Nagy L.G."/>
            <person name="Floudas D."/>
            <person name="Copeland A."/>
            <person name="Barry K.W."/>
            <person name="Cichocki N."/>
            <person name="Veneault-Fourrey C."/>
            <person name="LaButti K."/>
            <person name="Lindquist E.A."/>
            <person name="Lipzen A."/>
            <person name="Lundell T."/>
            <person name="Morin E."/>
            <person name="Murat C."/>
            <person name="Sun H."/>
            <person name="Tunlid A."/>
            <person name="Henrissat B."/>
            <person name="Grigoriev I.V."/>
            <person name="Hibbett D.S."/>
            <person name="Martin F."/>
            <person name="Nordberg H.P."/>
            <person name="Cantor M.N."/>
            <person name="Hua S.X."/>
        </authorList>
    </citation>
    <scope>NUCLEOTIDE SEQUENCE [LARGE SCALE GENOMIC DNA]</scope>
    <source>
        <strain evidence="6 7">F 1598</strain>
    </source>
</reference>
<dbReference type="AlphaFoldDB" id="A0A0C3C1L7"/>
<dbReference type="EMBL" id="KN832990">
    <property type="protein sequence ID" value="KIM83497.1"/>
    <property type="molecule type" value="Genomic_DNA"/>
</dbReference>
<dbReference type="InterPro" id="IPR016274">
    <property type="entry name" value="Histidine_acid_Pase_euk"/>
</dbReference>
<evidence type="ECO:0008006" key="8">
    <source>
        <dbReference type="Google" id="ProtNLM"/>
    </source>
</evidence>
<dbReference type="PROSITE" id="PS00616">
    <property type="entry name" value="HIS_ACID_PHOSPHAT_1"/>
    <property type="match status" value="1"/>
</dbReference>
<dbReference type="InterPro" id="IPR000560">
    <property type="entry name" value="His_Pase_clade-2"/>
</dbReference>
<dbReference type="CDD" id="cd07061">
    <property type="entry name" value="HP_HAP_like"/>
    <property type="match status" value="1"/>
</dbReference>
<evidence type="ECO:0000256" key="3">
    <source>
        <dbReference type="PIRSR" id="PIRSR000894-1"/>
    </source>
</evidence>
<dbReference type="Pfam" id="PF00328">
    <property type="entry name" value="His_Phos_2"/>
    <property type="match status" value="1"/>
</dbReference>
<keyword evidence="1" id="KW-0378">Hydrolase</keyword>
<dbReference type="OrthoDB" id="6509975at2759"/>
<dbReference type="PANTHER" id="PTHR20963:SF43">
    <property type="entry name" value="PUTATIVE (AFU_ORTHOLOGUE AFUA_7G01240)-RELATED"/>
    <property type="match status" value="1"/>
</dbReference>
<dbReference type="Gene3D" id="3.40.50.1240">
    <property type="entry name" value="Phosphoglycerate mutase-like"/>
    <property type="match status" value="1"/>
</dbReference>
<dbReference type="PIRSF" id="PIRSF000894">
    <property type="entry name" value="Acid_phosphatase"/>
    <property type="match status" value="1"/>
</dbReference>
<feature type="active site" description="Proton donor" evidence="3">
    <location>
        <position position="366"/>
    </location>
</feature>
<keyword evidence="7" id="KW-1185">Reference proteome</keyword>
<dbReference type="InterPro" id="IPR033379">
    <property type="entry name" value="Acid_Pase_AS"/>
</dbReference>
<evidence type="ECO:0000256" key="1">
    <source>
        <dbReference type="ARBA" id="ARBA00022801"/>
    </source>
</evidence>
<evidence type="ECO:0000256" key="4">
    <source>
        <dbReference type="PIRSR" id="PIRSR000894-2"/>
    </source>
</evidence>
<dbReference type="PANTHER" id="PTHR20963">
    <property type="entry name" value="MULTIPLE INOSITOL POLYPHOSPHATE PHOSPHATASE-RELATED"/>
    <property type="match status" value="1"/>
</dbReference>
<name>A0A0C3C1L7_PILCF</name>
<evidence type="ECO:0000313" key="6">
    <source>
        <dbReference type="EMBL" id="KIM83497.1"/>
    </source>
</evidence>
<evidence type="ECO:0000256" key="5">
    <source>
        <dbReference type="SAM" id="SignalP"/>
    </source>
</evidence>
<keyword evidence="5" id="KW-0732">Signal</keyword>
<dbReference type="FunCoup" id="A0A0C3C1L7">
    <property type="interactions" value="209"/>
</dbReference>
<feature type="signal peptide" evidence="5">
    <location>
        <begin position="1"/>
        <end position="18"/>
    </location>
</feature>
<keyword evidence="2" id="KW-0325">Glycoprotein</keyword>
<dbReference type="InterPro" id="IPR029033">
    <property type="entry name" value="His_PPase_superfam"/>
</dbReference>
<gene>
    <name evidence="6" type="ORF">PILCRDRAFT_819114</name>
</gene>
<feature type="disulfide bond" evidence="4">
    <location>
        <begin position="61"/>
        <end position="417"/>
    </location>
</feature>
<dbReference type="STRING" id="765440.A0A0C3C1L7"/>
<evidence type="ECO:0000256" key="2">
    <source>
        <dbReference type="ARBA" id="ARBA00023180"/>
    </source>
</evidence>
<keyword evidence="4" id="KW-1015">Disulfide bond</keyword>
<dbReference type="SUPFAM" id="SSF53254">
    <property type="entry name" value="Phosphoglycerate mutase-like"/>
    <property type="match status" value="1"/>
</dbReference>
<dbReference type="GO" id="GO:0003993">
    <property type="term" value="F:acid phosphatase activity"/>
    <property type="evidence" value="ECO:0007669"/>
    <property type="project" value="TreeGrafter"/>
</dbReference>
<feature type="active site" description="Nucleophile" evidence="3">
    <location>
        <position position="72"/>
    </location>
</feature>
<evidence type="ECO:0000313" key="7">
    <source>
        <dbReference type="Proteomes" id="UP000054166"/>
    </source>
</evidence>